<organism evidence="5 6">
    <name type="scientific">Photobacterium rosenbergii</name>
    <dbReference type="NCBI Taxonomy" id="294936"/>
    <lineage>
        <taxon>Bacteria</taxon>
        <taxon>Pseudomonadati</taxon>
        <taxon>Pseudomonadota</taxon>
        <taxon>Gammaproteobacteria</taxon>
        <taxon>Vibrionales</taxon>
        <taxon>Vibrionaceae</taxon>
        <taxon>Photobacterium</taxon>
    </lineage>
</organism>
<keyword evidence="2" id="KW-0238">DNA-binding</keyword>
<dbReference type="PANTHER" id="PTHR42756">
    <property type="entry name" value="TRANSCRIPTIONAL REGULATOR, MARR"/>
    <property type="match status" value="1"/>
</dbReference>
<reference evidence="5 6" key="1">
    <citation type="submission" date="2018-03" db="EMBL/GenBank/DDBJ databases">
        <title>Whole genome sequencing of Histamine producing bacteria.</title>
        <authorList>
            <person name="Butler K."/>
        </authorList>
    </citation>
    <scope>NUCLEOTIDE SEQUENCE [LARGE SCALE GENOMIC DNA]</scope>
    <source>
        <strain evidence="5 6">DSM 19138</strain>
    </source>
</reference>
<dbReference type="PROSITE" id="PS50995">
    <property type="entry name" value="HTH_MARR_2"/>
    <property type="match status" value="1"/>
</dbReference>
<dbReference type="GO" id="GO:0003700">
    <property type="term" value="F:DNA-binding transcription factor activity"/>
    <property type="evidence" value="ECO:0007669"/>
    <property type="project" value="InterPro"/>
</dbReference>
<dbReference type="PANTHER" id="PTHR42756:SF1">
    <property type="entry name" value="TRANSCRIPTIONAL REPRESSOR OF EMRAB OPERON"/>
    <property type="match status" value="1"/>
</dbReference>
<dbReference type="Pfam" id="PF01047">
    <property type="entry name" value="MarR"/>
    <property type="match status" value="1"/>
</dbReference>
<dbReference type="Proteomes" id="UP000241346">
    <property type="component" value="Unassembled WGS sequence"/>
</dbReference>
<name>A0A2T3N6S8_9GAMM</name>
<dbReference type="GO" id="GO:0003677">
    <property type="term" value="F:DNA binding"/>
    <property type="evidence" value="ECO:0007669"/>
    <property type="project" value="UniProtKB-KW"/>
</dbReference>
<dbReference type="InterPro" id="IPR000835">
    <property type="entry name" value="HTH_MarR-typ"/>
</dbReference>
<dbReference type="RefSeq" id="WP_107300487.1">
    <property type="nucleotide sequence ID" value="NZ_JAHVIB010000003.1"/>
</dbReference>
<proteinExistence type="predicted"/>
<protein>
    <submittedName>
        <fullName evidence="5">MarR family transcriptional regulator</fullName>
    </submittedName>
</protein>
<dbReference type="OrthoDB" id="5876296at2"/>
<dbReference type="SUPFAM" id="SSF46785">
    <property type="entry name" value="Winged helix' DNA-binding domain"/>
    <property type="match status" value="1"/>
</dbReference>
<evidence type="ECO:0000259" key="4">
    <source>
        <dbReference type="PROSITE" id="PS50995"/>
    </source>
</evidence>
<gene>
    <name evidence="5" type="ORF">C9J01_23080</name>
</gene>
<comment type="caution">
    <text evidence="5">The sequence shown here is derived from an EMBL/GenBank/DDBJ whole genome shotgun (WGS) entry which is preliminary data.</text>
</comment>
<feature type="domain" description="HTH marR-type" evidence="4">
    <location>
        <begin position="1"/>
        <end position="142"/>
    </location>
</feature>
<dbReference type="InterPro" id="IPR036388">
    <property type="entry name" value="WH-like_DNA-bd_sf"/>
</dbReference>
<keyword evidence="1" id="KW-0805">Transcription regulation</keyword>
<evidence type="ECO:0000313" key="5">
    <source>
        <dbReference type="EMBL" id="PSW08513.1"/>
    </source>
</evidence>
<keyword evidence="3" id="KW-0804">Transcription</keyword>
<dbReference type="SMART" id="SM00347">
    <property type="entry name" value="HTH_MARR"/>
    <property type="match status" value="1"/>
</dbReference>
<dbReference type="InterPro" id="IPR036390">
    <property type="entry name" value="WH_DNA-bd_sf"/>
</dbReference>
<evidence type="ECO:0000313" key="6">
    <source>
        <dbReference type="Proteomes" id="UP000241346"/>
    </source>
</evidence>
<dbReference type="EMBL" id="PYMB01000020">
    <property type="protein sequence ID" value="PSW08513.1"/>
    <property type="molecule type" value="Genomic_DNA"/>
</dbReference>
<evidence type="ECO:0000256" key="1">
    <source>
        <dbReference type="ARBA" id="ARBA00023015"/>
    </source>
</evidence>
<evidence type="ECO:0000256" key="2">
    <source>
        <dbReference type="ARBA" id="ARBA00023125"/>
    </source>
</evidence>
<dbReference type="AlphaFoldDB" id="A0A2T3N6S8"/>
<evidence type="ECO:0000256" key="3">
    <source>
        <dbReference type="ARBA" id="ARBA00023163"/>
    </source>
</evidence>
<dbReference type="Gene3D" id="1.10.10.10">
    <property type="entry name" value="Winged helix-like DNA-binding domain superfamily/Winged helix DNA-binding domain"/>
    <property type="match status" value="1"/>
</dbReference>
<accession>A0A2T3N6S8</accession>
<sequence length="151" mass="17046">MTKDIKAHETASGLAWVATRLLNNKIQLAISERYNEINVEQLTMLMELAYEDGIRPTTLAKRMTRSKGTISSLIRHATKNGYIASAPDPANKNAKRIHLTIKGKEVHDELMPILMDILIGSTEGIDPADLEATQRVMTKIIKTEYPEYFEY</sequence>